<dbReference type="EC" id="3.4.-.-" evidence="8"/>
<accession>A0A1I7CC00</accession>
<dbReference type="Pfam" id="PF02586">
    <property type="entry name" value="SRAP"/>
    <property type="match status" value="1"/>
</dbReference>
<dbReference type="GO" id="GO:0003697">
    <property type="term" value="F:single-stranded DNA binding"/>
    <property type="evidence" value="ECO:0007669"/>
    <property type="project" value="InterPro"/>
</dbReference>
<dbReference type="InterPro" id="IPR003738">
    <property type="entry name" value="SRAP"/>
</dbReference>
<evidence type="ECO:0000256" key="3">
    <source>
        <dbReference type="ARBA" id="ARBA00022763"/>
    </source>
</evidence>
<evidence type="ECO:0000313" key="9">
    <source>
        <dbReference type="EMBL" id="SFT96961.1"/>
    </source>
</evidence>
<name>A0A1I7CC00_9BACT</name>
<dbReference type="AlphaFoldDB" id="A0A1I7CC00"/>
<keyword evidence="6" id="KW-0238">DNA-binding</keyword>
<dbReference type="RefSeq" id="WP_091694908.1">
    <property type="nucleotide sequence ID" value="NZ_FPBF01000004.1"/>
</dbReference>
<dbReference type="InterPro" id="IPR036590">
    <property type="entry name" value="SRAP-like"/>
</dbReference>
<sequence>MCYHVNQFSLDFDEDFKVTVPEYYVKDSADRHHLNGFAHPMLWVIASDKPGELQQMEWGLIPFWVKNAGQAADIANKTLNAKSETVFELPSFRAAIKQRRCIIPVTGFYEWRHFKSNTYPYFIYPENSKVYLLAGIWEEWTDKETGEIRNTCSIITTAANGLMEQIHNTKKRMPLILDSANAREWLNSGLVKEEIKTLMNPLEASKMKAHTISRLVTSRTENSNVAEVAAQEVYEELPQLLS</sequence>
<gene>
    <name evidence="9" type="ORF">SAMN04489724_3052</name>
</gene>
<evidence type="ECO:0000256" key="4">
    <source>
        <dbReference type="ARBA" id="ARBA00022801"/>
    </source>
</evidence>
<reference evidence="10" key="1">
    <citation type="submission" date="2016-10" db="EMBL/GenBank/DDBJ databases">
        <authorList>
            <person name="Varghese N."/>
            <person name="Submissions S."/>
        </authorList>
    </citation>
    <scope>NUCLEOTIDE SEQUENCE [LARGE SCALE GENOMIC DNA]</scope>
    <source>
        <strain evidence="10">DSM 23445</strain>
    </source>
</reference>
<comment type="similarity">
    <text evidence="1 8">Belongs to the SOS response-associated peptidase family.</text>
</comment>
<keyword evidence="10" id="KW-1185">Reference proteome</keyword>
<keyword evidence="7" id="KW-0456">Lyase</keyword>
<evidence type="ECO:0000256" key="2">
    <source>
        <dbReference type="ARBA" id="ARBA00022670"/>
    </source>
</evidence>
<dbReference type="Proteomes" id="UP000199673">
    <property type="component" value="Unassembled WGS sequence"/>
</dbReference>
<evidence type="ECO:0000256" key="6">
    <source>
        <dbReference type="ARBA" id="ARBA00023125"/>
    </source>
</evidence>
<evidence type="ECO:0000256" key="7">
    <source>
        <dbReference type="ARBA" id="ARBA00023239"/>
    </source>
</evidence>
<evidence type="ECO:0000256" key="1">
    <source>
        <dbReference type="ARBA" id="ARBA00008136"/>
    </source>
</evidence>
<organism evidence="9 10">
    <name type="scientific">Algoriphagus locisalis</name>
    <dbReference type="NCBI Taxonomy" id="305507"/>
    <lineage>
        <taxon>Bacteria</taxon>
        <taxon>Pseudomonadati</taxon>
        <taxon>Bacteroidota</taxon>
        <taxon>Cytophagia</taxon>
        <taxon>Cytophagales</taxon>
        <taxon>Cyclobacteriaceae</taxon>
        <taxon>Algoriphagus</taxon>
    </lineage>
</organism>
<dbReference type="GO" id="GO:0008233">
    <property type="term" value="F:peptidase activity"/>
    <property type="evidence" value="ECO:0007669"/>
    <property type="project" value="UniProtKB-KW"/>
</dbReference>
<dbReference type="GO" id="GO:0006508">
    <property type="term" value="P:proteolysis"/>
    <property type="evidence" value="ECO:0007669"/>
    <property type="project" value="UniProtKB-KW"/>
</dbReference>
<dbReference type="SUPFAM" id="SSF143081">
    <property type="entry name" value="BB1717-like"/>
    <property type="match status" value="1"/>
</dbReference>
<keyword evidence="2 8" id="KW-0645">Protease</keyword>
<keyword evidence="4 8" id="KW-0378">Hydrolase</keyword>
<evidence type="ECO:0000256" key="5">
    <source>
        <dbReference type="ARBA" id="ARBA00023124"/>
    </source>
</evidence>
<keyword evidence="5" id="KW-0190">Covalent protein-DNA linkage</keyword>
<dbReference type="PANTHER" id="PTHR13604">
    <property type="entry name" value="DC12-RELATED"/>
    <property type="match status" value="1"/>
</dbReference>
<dbReference type="OrthoDB" id="9782620at2"/>
<dbReference type="Gene3D" id="3.90.1680.10">
    <property type="entry name" value="SOS response associated peptidase-like"/>
    <property type="match status" value="1"/>
</dbReference>
<dbReference type="GO" id="GO:0106300">
    <property type="term" value="P:protein-DNA covalent cross-linking repair"/>
    <property type="evidence" value="ECO:0007669"/>
    <property type="project" value="InterPro"/>
</dbReference>
<evidence type="ECO:0000256" key="8">
    <source>
        <dbReference type="RuleBase" id="RU364100"/>
    </source>
</evidence>
<proteinExistence type="inferred from homology"/>
<keyword evidence="3" id="KW-0227">DNA damage</keyword>
<dbReference type="PANTHER" id="PTHR13604:SF0">
    <property type="entry name" value="ABASIC SITE PROCESSING PROTEIN HMCES"/>
    <property type="match status" value="1"/>
</dbReference>
<evidence type="ECO:0000313" key="10">
    <source>
        <dbReference type="Proteomes" id="UP000199673"/>
    </source>
</evidence>
<dbReference type="GO" id="GO:0016829">
    <property type="term" value="F:lyase activity"/>
    <property type="evidence" value="ECO:0007669"/>
    <property type="project" value="UniProtKB-KW"/>
</dbReference>
<protein>
    <recommendedName>
        <fullName evidence="8">Abasic site processing protein</fullName>
        <ecNumber evidence="8">3.4.-.-</ecNumber>
    </recommendedName>
</protein>
<dbReference type="EMBL" id="FPBF01000004">
    <property type="protein sequence ID" value="SFT96961.1"/>
    <property type="molecule type" value="Genomic_DNA"/>
</dbReference>